<feature type="transmembrane region" description="Helical" evidence="8">
    <location>
        <begin position="128"/>
        <end position="151"/>
    </location>
</feature>
<accession>A0A9D1NBI5</accession>
<gene>
    <name evidence="9" type="ORF">IAB14_01685</name>
</gene>
<feature type="transmembrane region" description="Helical" evidence="8">
    <location>
        <begin position="32"/>
        <end position="51"/>
    </location>
</feature>
<dbReference type="Gene3D" id="1.20.1530.20">
    <property type="match status" value="1"/>
</dbReference>
<reference evidence="9" key="1">
    <citation type="submission" date="2020-10" db="EMBL/GenBank/DDBJ databases">
        <authorList>
            <person name="Gilroy R."/>
        </authorList>
    </citation>
    <scope>NUCLEOTIDE SEQUENCE</scope>
    <source>
        <strain evidence="9">23406</strain>
    </source>
</reference>
<dbReference type="PANTHER" id="PTHR36838:SF1">
    <property type="entry name" value="SLR1864 PROTEIN"/>
    <property type="match status" value="1"/>
</dbReference>
<keyword evidence="7 8" id="KW-0472">Membrane</keyword>
<evidence type="ECO:0000256" key="2">
    <source>
        <dbReference type="ARBA" id="ARBA00010145"/>
    </source>
</evidence>
<comment type="similarity">
    <text evidence="2">Belongs to the auxin efflux carrier (TC 2.A.69) family.</text>
</comment>
<evidence type="ECO:0000256" key="6">
    <source>
        <dbReference type="ARBA" id="ARBA00022989"/>
    </source>
</evidence>
<dbReference type="Proteomes" id="UP000886891">
    <property type="component" value="Unassembled WGS sequence"/>
</dbReference>
<evidence type="ECO:0000256" key="7">
    <source>
        <dbReference type="ARBA" id="ARBA00023136"/>
    </source>
</evidence>
<feature type="transmembrane region" description="Helical" evidence="8">
    <location>
        <begin position="264"/>
        <end position="284"/>
    </location>
</feature>
<feature type="transmembrane region" description="Helical" evidence="8">
    <location>
        <begin position="163"/>
        <end position="180"/>
    </location>
</feature>
<dbReference type="AlphaFoldDB" id="A0A9D1NBI5"/>
<dbReference type="EMBL" id="DVOH01000013">
    <property type="protein sequence ID" value="HIU99809.1"/>
    <property type="molecule type" value="Genomic_DNA"/>
</dbReference>
<dbReference type="InterPro" id="IPR038770">
    <property type="entry name" value="Na+/solute_symporter_sf"/>
</dbReference>
<evidence type="ECO:0000256" key="4">
    <source>
        <dbReference type="ARBA" id="ARBA00022475"/>
    </source>
</evidence>
<proteinExistence type="inferred from homology"/>
<evidence type="ECO:0000256" key="1">
    <source>
        <dbReference type="ARBA" id="ARBA00004651"/>
    </source>
</evidence>
<dbReference type="InterPro" id="IPR004776">
    <property type="entry name" value="Mem_transp_PIN-like"/>
</dbReference>
<dbReference type="GO" id="GO:0055085">
    <property type="term" value="P:transmembrane transport"/>
    <property type="evidence" value="ECO:0007669"/>
    <property type="project" value="InterPro"/>
</dbReference>
<evidence type="ECO:0000256" key="8">
    <source>
        <dbReference type="SAM" id="Phobius"/>
    </source>
</evidence>
<evidence type="ECO:0000256" key="3">
    <source>
        <dbReference type="ARBA" id="ARBA00022448"/>
    </source>
</evidence>
<feature type="transmembrane region" description="Helical" evidence="8">
    <location>
        <begin position="230"/>
        <end position="252"/>
    </location>
</feature>
<feature type="transmembrane region" description="Helical" evidence="8">
    <location>
        <begin position="291"/>
        <end position="314"/>
    </location>
</feature>
<keyword evidence="6 8" id="KW-1133">Transmembrane helix</keyword>
<organism evidence="9 10">
    <name type="scientific">Candidatus Stercoripulliclostridium merdipullorum</name>
    <dbReference type="NCBI Taxonomy" id="2840952"/>
    <lineage>
        <taxon>Bacteria</taxon>
        <taxon>Bacillati</taxon>
        <taxon>Bacillota</taxon>
        <taxon>Clostridia</taxon>
        <taxon>Eubacteriales</taxon>
        <taxon>Candidatus Stercoripulliclostridium</taxon>
    </lineage>
</organism>
<dbReference type="PANTHER" id="PTHR36838">
    <property type="entry name" value="AUXIN EFFLUX CARRIER FAMILY PROTEIN"/>
    <property type="match status" value="1"/>
</dbReference>
<keyword evidence="4" id="KW-1003">Cell membrane</keyword>
<comment type="caution">
    <text evidence="9">The sequence shown here is derived from an EMBL/GenBank/DDBJ whole genome shotgun (WGS) entry which is preliminary data.</text>
</comment>
<dbReference type="GO" id="GO:0005886">
    <property type="term" value="C:plasma membrane"/>
    <property type="evidence" value="ECO:0007669"/>
    <property type="project" value="UniProtKB-SubCell"/>
</dbReference>
<evidence type="ECO:0000313" key="10">
    <source>
        <dbReference type="Proteomes" id="UP000886891"/>
    </source>
</evidence>
<dbReference type="Pfam" id="PF03547">
    <property type="entry name" value="Mem_trans"/>
    <property type="match status" value="1"/>
</dbReference>
<feature type="transmembrane region" description="Helical" evidence="8">
    <location>
        <begin position="63"/>
        <end position="88"/>
    </location>
</feature>
<evidence type="ECO:0000313" key="9">
    <source>
        <dbReference type="EMBL" id="HIU99809.1"/>
    </source>
</evidence>
<reference evidence="9" key="2">
    <citation type="journal article" date="2021" name="PeerJ">
        <title>Extensive microbial diversity within the chicken gut microbiome revealed by metagenomics and culture.</title>
        <authorList>
            <person name="Gilroy R."/>
            <person name="Ravi A."/>
            <person name="Getino M."/>
            <person name="Pursley I."/>
            <person name="Horton D.L."/>
            <person name="Alikhan N.F."/>
            <person name="Baker D."/>
            <person name="Gharbi K."/>
            <person name="Hall N."/>
            <person name="Watson M."/>
            <person name="Adriaenssens E.M."/>
            <person name="Foster-Nyarko E."/>
            <person name="Jarju S."/>
            <person name="Secka A."/>
            <person name="Antonio M."/>
            <person name="Oren A."/>
            <person name="Chaudhuri R.R."/>
            <person name="La Ragione R."/>
            <person name="Hildebrand F."/>
            <person name="Pallen M.J."/>
        </authorList>
    </citation>
    <scope>NUCLEOTIDE SEQUENCE</scope>
    <source>
        <strain evidence="9">23406</strain>
    </source>
</reference>
<protein>
    <submittedName>
        <fullName evidence="9">AEC family transporter</fullName>
    </submittedName>
</protein>
<feature type="transmembrane region" description="Helical" evidence="8">
    <location>
        <begin position="100"/>
        <end position="122"/>
    </location>
</feature>
<keyword evidence="5 8" id="KW-0812">Transmembrane</keyword>
<feature type="transmembrane region" description="Helical" evidence="8">
    <location>
        <begin position="200"/>
        <end position="218"/>
    </location>
</feature>
<sequence length="315" mass="34348">MFLQSLENVALLLLMAVPGFLIVKLKMVPAEGAAKFISVMLIYVCQPFITFNSFLNTDFDRNILINLIAVLIFTGVFTSLMIGIGNLIFLWVKDRDTRGLFSYAGAFGNIGFMCIPFLQILMPGNNEVILYATASIVSFNLVAWTLGNYLITGERKHISLKKAIINPPTLAFLIALPLFLFNLNFNAAPSLSGLAKVCRLFADLVGPLAMIMLGIKIAEMNFKTLFSDPGVYLAAAVKLLLAPVVAFALMMLMTTFMDVAEIRLNLITLAAMPSANNIMMFCTVYDKDAGVAAKCVGISTVLSIVTIPLALMLFV</sequence>
<name>A0A9D1NBI5_9FIRM</name>
<evidence type="ECO:0000256" key="5">
    <source>
        <dbReference type="ARBA" id="ARBA00022692"/>
    </source>
</evidence>
<feature type="transmembrane region" description="Helical" evidence="8">
    <location>
        <begin position="6"/>
        <end position="25"/>
    </location>
</feature>
<comment type="subcellular location">
    <subcellularLocation>
        <location evidence="1">Cell membrane</location>
        <topology evidence="1">Multi-pass membrane protein</topology>
    </subcellularLocation>
</comment>
<keyword evidence="3" id="KW-0813">Transport</keyword>